<accession>A0A166LC99</accession>
<dbReference type="PANTHER" id="PTHR33146">
    <property type="entry name" value="ENDONUCLEASE 4"/>
    <property type="match status" value="1"/>
</dbReference>
<keyword evidence="7" id="KW-0325">Glycoprotein</keyword>
<evidence type="ECO:0000256" key="5">
    <source>
        <dbReference type="ARBA" id="ARBA00022801"/>
    </source>
</evidence>
<dbReference type="Pfam" id="PF02265">
    <property type="entry name" value="S1-P1_nuclease"/>
    <property type="match status" value="1"/>
</dbReference>
<name>A0A166LC99_9AGAM</name>
<evidence type="ECO:0000256" key="4">
    <source>
        <dbReference type="ARBA" id="ARBA00022759"/>
    </source>
</evidence>
<reference evidence="9 10" key="1">
    <citation type="journal article" date="2016" name="Mol. Biol. Evol.">
        <title>Comparative Genomics of Early-Diverging Mushroom-Forming Fungi Provides Insights into the Origins of Lignocellulose Decay Capabilities.</title>
        <authorList>
            <person name="Nagy L.G."/>
            <person name="Riley R."/>
            <person name="Tritt A."/>
            <person name="Adam C."/>
            <person name="Daum C."/>
            <person name="Floudas D."/>
            <person name="Sun H."/>
            <person name="Yadav J.S."/>
            <person name="Pangilinan J."/>
            <person name="Larsson K.H."/>
            <person name="Matsuura K."/>
            <person name="Barry K."/>
            <person name="Labutti K."/>
            <person name="Kuo R."/>
            <person name="Ohm R.A."/>
            <person name="Bhattacharya S.S."/>
            <person name="Shirouzu T."/>
            <person name="Yoshinaga Y."/>
            <person name="Martin F.M."/>
            <person name="Grigoriev I.V."/>
            <person name="Hibbett D.S."/>
        </authorList>
    </citation>
    <scope>NUCLEOTIDE SEQUENCE [LARGE SCALE GENOMIC DNA]</scope>
    <source>
        <strain evidence="9 10">CBS 109695</strain>
    </source>
</reference>
<evidence type="ECO:0000313" key="10">
    <source>
        <dbReference type="Proteomes" id="UP000076532"/>
    </source>
</evidence>
<feature type="chain" id="PRO_5007876760" evidence="8">
    <location>
        <begin position="20"/>
        <end position="314"/>
    </location>
</feature>
<keyword evidence="3" id="KW-0479">Metal-binding</keyword>
<evidence type="ECO:0000256" key="3">
    <source>
        <dbReference type="ARBA" id="ARBA00022723"/>
    </source>
</evidence>
<dbReference type="AlphaFoldDB" id="A0A166LC99"/>
<evidence type="ECO:0000313" key="9">
    <source>
        <dbReference type="EMBL" id="KZP22802.1"/>
    </source>
</evidence>
<evidence type="ECO:0000256" key="7">
    <source>
        <dbReference type="ARBA" id="ARBA00023180"/>
    </source>
</evidence>
<dbReference type="SUPFAM" id="SSF48537">
    <property type="entry name" value="Phospholipase C/P1 nuclease"/>
    <property type="match status" value="1"/>
</dbReference>
<dbReference type="InterPro" id="IPR003154">
    <property type="entry name" value="S1/P1nuclease"/>
</dbReference>
<organism evidence="9 10">
    <name type="scientific">Athelia psychrophila</name>
    <dbReference type="NCBI Taxonomy" id="1759441"/>
    <lineage>
        <taxon>Eukaryota</taxon>
        <taxon>Fungi</taxon>
        <taxon>Dikarya</taxon>
        <taxon>Basidiomycota</taxon>
        <taxon>Agaricomycotina</taxon>
        <taxon>Agaricomycetes</taxon>
        <taxon>Agaricomycetidae</taxon>
        <taxon>Atheliales</taxon>
        <taxon>Atheliaceae</taxon>
        <taxon>Athelia</taxon>
    </lineage>
</organism>
<feature type="signal peptide" evidence="8">
    <location>
        <begin position="1"/>
        <end position="19"/>
    </location>
</feature>
<keyword evidence="8" id="KW-0732">Signal</keyword>
<sequence length="314" mass="33513">MKTTILAASTLSLVSSVSAWGAVGHEAVGYIAMEFLAPKAAAFVAKTVSSTYNYSLGPAAPWADTVRYESGYTFTAPFHYIDAQDDPLGGTCSVVESRDCGSTGCLATAIANYTQRVVDTSLSATQIQQALYFIDHFLGDIGQPLHVENYKVGGNDIDTICAGKSTNLHATWDTGMIVKMVASTYANSTTAWASALVTDIKTGSYKSDAGSWIKCSSVTEPLSKRRSIEDDIGALLNARESAATVTPLACPQVWASESNAYDCSNVFDYTNGTDLCTGTYYTTNIKVINLQIAKQGYRLAAWLNVLFDGGINLP</sequence>
<dbReference type="EMBL" id="KV417537">
    <property type="protein sequence ID" value="KZP22802.1"/>
    <property type="molecule type" value="Genomic_DNA"/>
</dbReference>
<dbReference type="STRING" id="436010.A0A166LC99"/>
<keyword evidence="5" id="KW-0378">Hydrolase</keyword>
<keyword evidence="4" id="KW-0255">Endonuclease</keyword>
<dbReference type="InterPro" id="IPR008947">
    <property type="entry name" value="PLipase_C/P1_nuclease_dom_sf"/>
</dbReference>
<proteinExistence type="inferred from homology"/>
<dbReference type="Proteomes" id="UP000076532">
    <property type="component" value="Unassembled WGS sequence"/>
</dbReference>
<keyword evidence="10" id="KW-1185">Reference proteome</keyword>
<dbReference type="Gene3D" id="1.10.575.10">
    <property type="entry name" value="P1 Nuclease"/>
    <property type="match status" value="1"/>
</dbReference>
<dbReference type="GO" id="GO:0046872">
    <property type="term" value="F:metal ion binding"/>
    <property type="evidence" value="ECO:0007669"/>
    <property type="project" value="UniProtKB-KW"/>
</dbReference>
<dbReference type="GO" id="GO:0006308">
    <property type="term" value="P:DNA catabolic process"/>
    <property type="evidence" value="ECO:0007669"/>
    <property type="project" value="InterPro"/>
</dbReference>
<protein>
    <submittedName>
        <fullName evidence="9">Nuclease Le1</fullName>
    </submittedName>
</protein>
<evidence type="ECO:0000256" key="1">
    <source>
        <dbReference type="ARBA" id="ARBA00009547"/>
    </source>
</evidence>
<evidence type="ECO:0000256" key="8">
    <source>
        <dbReference type="SAM" id="SignalP"/>
    </source>
</evidence>
<dbReference type="GO" id="GO:0004519">
    <property type="term" value="F:endonuclease activity"/>
    <property type="evidence" value="ECO:0007669"/>
    <property type="project" value="UniProtKB-KW"/>
</dbReference>
<dbReference type="GO" id="GO:0016788">
    <property type="term" value="F:hydrolase activity, acting on ester bonds"/>
    <property type="evidence" value="ECO:0007669"/>
    <property type="project" value="InterPro"/>
</dbReference>
<keyword evidence="2" id="KW-0540">Nuclease</keyword>
<dbReference type="PANTHER" id="PTHR33146:SF26">
    <property type="entry name" value="ENDONUCLEASE 4"/>
    <property type="match status" value="1"/>
</dbReference>
<comment type="similarity">
    <text evidence="1">Belongs to the nuclease type I family.</text>
</comment>
<dbReference type="GO" id="GO:0003676">
    <property type="term" value="F:nucleic acid binding"/>
    <property type="evidence" value="ECO:0007669"/>
    <property type="project" value="InterPro"/>
</dbReference>
<gene>
    <name evidence="9" type="ORF">FIBSPDRAFT_1016700</name>
</gene>
<evidence type="ECO:0000256" key="2">
    <source>
        <dbReference type="ARBA" id="ARBA00022722"/>
    </source>
</evidence>
<evidence type="ECO:0000256" key="6">
    <source>
        <dbReference type="ARBA" id="ARBA00023157"/>
    </source>
</evidence>
<dbReference type="CDD" id="cd11010">
    <property type="entry name" value="S1-P1_nuclease"/>
    <property type="match status" value="1"/>
</dbReference>
<dbReference type="OrthoDB" id="441446at2759"/>
<keyword evidence="6" id="KW-1015">Disulfide bond</keyword>